<dbReference type="GO" id="GO:0000408">
    <property type="term" value="C:EKC/KEOPS complex"/>
    <property type="evidence" value="ECO:0007669"/>
    <property type="project" value="TreeGrafter"/>
</dbReference>
<dbReference type="GO" id="GO:0070525">
    <property type="term" value="P:tRNA threonylcarbamoyladenosine metabolic process"/>
    <property type="evidence" value="ECO:0007669"/>
    <property type="project" value="TreeGrafter"/>
</dbReference>
<dbReference type="PaxDb" id="284590-B5RSI3"/>
<sequence>MNKGDTSFEHSLHLEIPFESIKQADVARKVLLPDPIMKPEDFQVTYSTQDTKLICDFESVDERILRVGVNSVIESIKTIVETIDELC</sequence>
<proteinExistence type="inferred from homology"/>
<accession>B5RSI3</accession>
<dbReference type="FunCoup" id="B5RSI3">
    <property type="interactions" value="73"/>
</dbReference>
<evidence type="ECO:0000313" key="2">
    <source>
        <dbReference type="EMBL" id="CAR65216.1"/>
    </source>
</evidence>
<dbReference type="InParanoid" id="B5RSI3"/>
<keyword evidence="3" id="KW-1185">Reference proteome</keyword>
<comment type="similarity">
    <text evidence="1">Belongs to the CTAG/PCC1 family.</text>
</comment>
<dbReference type="EMBL" id="CR382121">
    <property type="protein sequence ID" value="CAR65216.1"/>
    <property type="molecule type" value="Genomic_DNA"/>
</dbReference>
<reference evidence="2 3" key="1">
    <citation type="journal article" date="2004" name="Nature">
        <title>Genome evolution in yeasts.</title>
        <authorList>
            <consortium name="Genolevures"/>
            <person name="Dujon B."/>
            <person name="Sherman D."/>
            <person name="Fischer G."/>
            <person name="Durrens P."/>
            <person name="Casaregola S."/>
            <person name="Lafontaine I."/>
            <person name="de Montigny J."/>
            <person name="Marck C."/>
            <person name="Neuveglise C."/>
            <person name="Talla E."/>
            <person name="Goffard N."/>
            <person name="Frangeul L."/>
            <person name="Aigle M."/>
            <person name="Anthouard V."/>
            <person name="Babour A."/>
            <person name="Barbe V."/>
            <person name="Barnay S."/>
            <person name="Blanchin S."/>
            <person name="Beckerich J.M."/>
            <person name="Beyne E."/>
            <person name="Bleykasten C."/>
            <person name="Boisrame A."/>
            <person name="Boyer J."/>
            <person name="Cattolico L."/>
            <person name="Confanioleri F."/>
            <person name="de Daruvar A."/>
            <person name="Despons L."/>
            <person name="Fabre E."/>
            <person name="Fairhead C."/>
            <person name="Ferry-Dumazet H."/>
            <person name="Groppi A."/>
            <person name="Hantraye F."/>
            <person name="Hennequin C."/>
            <person name="Jauniaux N."/>
            <person name="Joyet P."/>
            <person name="Kachouri R."/>
            <person name="Kerrest A."/>
            <person name="Koszul R."/>
            <person name="Lemaire M."/>
            <person name="Lesur I."/>
            <person name="Ma L."/>
            <person name="Muller H."/>
            <person name="Nicaud J.M."/>
            <person name="Nikolski M."/>
            <person name="Oztas S."/>
            <person name="Ozier-Kalogeropoulos O."/>
            <person name="Pellenz S."/>
            <person name="Potier S."/>
            <person name="Richard G.F."/>
            <person name="Straub M.L."/>
            <person name="Suleau A."/>
            <person name="Swennene D."/>
            <person name="Tekaia F."/>
            <person name="Wesolowski-Louvel M."/>
            <person name="Westhof E."/>
            <person name="Wirth B."/>
            <person name="Zeniou-Meyer M."/>
            <person name="Zivanovic I."/>
            <person name="Bolotin-Fukuhara M."/>
            <person name="Thierry A."/>
            <person name="Bouchier C."/>
            <person name="Caudron B."/>
            <person name="Scarpelli C."/>
            <person name="Gaillardin C."/>
            <person name="Weissenbach J."/>
            <person name="Wincker P."/>
            <person name="Souciet J.L."/>
        </authorList>
    </citation>
    <scope>NUCLEOTIDE SEQUENCE [LARGE SCALE GENOMIC DNA]</scope>
    <source>
        <strain evidence="3">ATCC 8585 / CBS 2359 / DSM 70799 / NBRC 1267 / NRRL Y-1140 / WM37</strain>
    </source>
</reference>
<organism evidence="2 3">
    <name type="scientific">Kluyveromyces lactis (strain ATCC 8585 / CBS 2359 / DSM 70799 / NBRC 1267 / NRRL Y-1140 / WM37)</name>
    <name type="common">Yeast</name>
    <name type="synonym">Candida sphaerica</name>
    <dbReference type="NCBI Taxonomy" id="284590"/>
    <lineage>
        <taxon>Eukaryota</taxon>
        <taxon>Fungi</taxon>
        <taxon>Dikarya</taxon>
        <taxon>Ascomycota</taxon>
        <taxon>Saccharomycotina</taxon>
        <taxon>Saccharomycetes</taxon>
        <taxon>Saccharomycetales</taxon>
        <taxon>Saccharomycetaceae</taxon>
        <taxon>Kluyveromyces</taxon>
    </lineage>
</organism>
<evidence type="ECO:0000256" key="1">
    <source>
        <dbReference type="ARBA" id="ARBA00007073"/>
    </source>
</evidence>
<dbReference type="AlphaFoldDB" id="B5RSI3"/>
<dbReference type="PANTHER" id="PTHR31283:SF5">
    <property type="entry name" value="EKC_KEOPS COMPLEX SUBUNIT LAGE3"/>
    <property type="match status" value="1"/>
</dbReference>
<protein>
    <submittedName>
        <fullName evidence="2">KLLA0A00539p</fullName>
    </submittedName>
</protein>
<dbReference type="KEGG" id="kla:KLLA0_A00539g"/>
<dbReference type="eggNOG" id="ENOG502S7CS">
    <property type="taxonomic scope" value="Eukaryota"/>
</dbReference>
<dbReference type="Proteomes" id="UP000000598">
    <property type="component" value="Chromosome A"/>
</dbReference>
<evidence type="ECO:0000313" key="3">
    <source>
        <dbReference type="Proteomes" id="UP000000598"/>
    </source>
</evidence>
<dbReference type="Pfam" id="PF09341">
    <property type="entry name" value="Pcc1"/>
    <property type="match status" value="1"/>
</dbReference>
<dbReference type="InterPro" id="IPR015419">
    <property type="entry name" value="CTAG/Pcc1"/>
</dbReference>
<dbReference type="HOGENOM" id="CLU_113770_5_0_1"/>
<gene>
    <name evidence="2" type="ORF">KLLA0_A00539g</name>
</gene>
<name>B5RSI3_KLULA</name>
<dbReference type="PANTHER" id="PTHR31283">
    <property type="entry name" value="EKC/KEOPS COMPLEX SUBUNIT PCC1 FAMILY MEMBER"/>
    <property type="match status" value="1"/>
</dbReference>
<dbReference type="Gene3D" id="3.30.310.50">
    <property type="entry name" value="Alpha-D-phosphohexomutase, C-terminal domain"/>
    <property type="match status" value="1"/>
</dbReference>